<gene>
    <name evidence="2" type="ORF">JOB18_034711</name>
</gene>
<accession>A0AAV6PT86</accession>
<evidence type="ECO:0000256" key="1">
    <source>
        <dbReference type="SAM" id="MobiDB-lite"/>
    </source>
</evidence>
<dbReference type="AlphaFoldDB" id="A0AAV6PT86"/>
<evidence type="ECO:0000313" key="3">
    <source>
        <dbReference type="Proteomes" id="UP000693946"/>
    </source>
</evidence>
<sequence length="62" mass="7375">MKQRCKAASQEGKHQLKSEEEGTERRNQVRIRKEMREKVTKRPKELLDVVEAVQNLTKKRVN</sequence>
<organism evidence="2 3">
    <name type="scientific">Solea senegalensis</name>
    <name type="common">Senegalese sole</name>
    <dbReference type="NCBI Taxonomy" id="28829"/>
    <lineage>
        <taxon>Eukaryota</taxon>
        <taxon>Metazoa</taxon>
        <taxon>Chordata</taxon>
        <taxon>Craniata</taxon>
        <taxon>Vertebrata</taxon>
        <taxon>Euteleostomi</taxon>
        <taxon>Actinopterygii</taxon>
        <taxon>Neopterygii</taxon>
        <taxon>Teleostei</taxon>
        <taxon>Neoteleostei</taxon>
        <taxon>Acanthomorphata</taxon>
        <taxon>Carangaria</taxon>
        <taxon>Pleuronectiformes</taxon>
        <taxon>Pleuronectoidei</taxon>
        <taxon>Soleidae</taxon>
        <taxon>Solea</taxon>
    </lineage>
</organism>
<dbReference type="Proteomes" id="UP000693946">
    <property type="component" value="Linkage Group LG9"/>
</dbReference>
<feature type="region of interest" description="Disordered" evidence="1">
    <location>
        <begin position="1"/>
        <end position="29"/>
    </location>
</feature>
<keyword evidence="3" id="KW-1185">Reference proteome</keyword>
<reference evidence="2 3" key="1">
    <citation type="journal article" date="2021" name="Sci. Rep.">
        <title>Chromosome anchoring in Senegalese sole (Solea senegalensis) reveals sex-associated markers and genome rearrangements in flatfish.</title>
        <authorList>
            <person name="Guerrero-Cozar I."/>
            <person name="Gomez-Garrido J."/>
            <person name="Berbel C."/>
            <person name="Martinez-Blanch J.F."/>
            <person name="Alioto T."/>
            <person name="Claros M.G."/>
            <person name="Gagnaire P.A."/>
            <person name="Manchado M."/>
        </authorList>
    </citation>
    <scope>NUCLEOTIDE SEQUENCE [LARGE SCALE GENOMIC DNA]</scope>
    <source>
        <strain evidence="2">Sse05_10M</strain>
    </source>
</reference>
<protein>
    <submittedName>
        <fullName evidence="2">Uncharacterized protein</fullName>
    </submittedName>
</protein>
<feature type="compositionally biased region" description="Basic and acidic residues" evidence="1">
    <location>
        <begin position="11"/>
        <end position="29"/>
    </location>
</feature>
<dbReference type="EMBL" id="JAGKHQ010000021">
    <property type="protein sequence ID" value="KAG7475635.1"/>
    <property type="molecule type" value="Genomic_DNA"/>
</dbReference>
<evidence type="ECO:0000313" key="2">
    <source>
        <dbReference type="EMBL" id="KAG7475635.1"/>
    </source>
</evidence>
<proteinExistence type="predicted"/>
<name>A0AAV6PT86_SOLSE</name>
<comment type="caution">
    <text evidence="2">The sequence shown here is derived from an EMBL/GenBank/DDBJ whole genome shotgun (WGS) entry which is preliminary data.</text>
</comment>